<evidence type="ECO:0000256" key="4">
    <source>
        <dbReference type="ARBA" id="ARBA00022531"/>
    </source>
</evidence>
<evidence type="ECO:0000256" key="6">
    <source>
        <dbReference type="ARBA" id="ARBA00022679"/>
    </source>
</evidence>
<evidence type="ECO:0000256" key="2">
    <source>
        <dbReference type="ARBA" id="ARBA00009719"/>
    </source>
</evidence>
<sequence>MRTKPVLVGVAGDSGAGKSTLIRELSQLLGPEKVAVIGLDDYHSLNRQERKAVGITPLNPRANNLGLFIEHLYRLRQGEKVLKPVYDHDTGDFGDPEWVEPRPFIICEGLHPFCFGVLAEMYDYRVYYDTHPELKVAWKVQRDAADRGYTVEQVRREIKLRQWDIRSFVEPQWWYADTVVTLLPPAGDGSVIGVELKETCPGLNPAGMQAVKLREAGKIRSCREWYGGREMWVTAITMPLTQEELRELGAAFGITEAVLRRVKGEEVIPFQVLLSLLAARLEQIRKQKESYGRERYAVGG</sequence>
<dbReference type="InterPro" id="IPR027417">
    <property type="entry name" value="P-loop_NTPase"/>
</dbReference>
<dbReference type="Proteomes" id="UP000282654">
    <property type="component" value="Unassembled WGS sequence"/>
</dbReference>
<dbReference type="InterPro" id="IPR006083">
    <property type="entry name" value="PRK/URK"/>
</dbReference>
<dbReference type="PRINTS" id="PR00478">
    <property type="entry name" value="PHRIBLKINASE"/>
</dbReference>
<evidence type="ECO:0000259" key="12">
    <source>
        <dbReference type="Pfam" id="PF00485"/>
    </source>
</evidence>
<evidence type="ECO:0000256" key="7">
    <source>
        <dbReference type="ARBA" id="ARBA00022741"/>
    </source>
</evidence>
<keyword evidence="4" id="KW-0602">Photosynthesis</keyword>
<dbReference type="EC" id="2.7.1.19" evidence="3 11"/>
<dbReference type="NCBIfam" id="NF005655">
    <property type="entry name" value="PRK07429.1"/>
    <property type="match status" value="1"/>
</dbReference>
<dbReference type="GO" id="GO:0019253">
    <property type="term" value="P:reductive pentose-phosphate cycle"/>
    <property type="evidence" value="ECO:0007669"/>
    <property type="project" value="UniProtKB-KW"/>
</dbReference>
<dbReference type="InterPro" id="IPR006082">
    <property type="entry name" value="PRK"/>
</dbReference>
<keyword evidence="7" id="KW-0547">Nucleotide-binding</keyword>
<keyword evidence="8 13" id="KW-0418">Kinase</keyword>
<organism evidence="13 14">
    <name type="scientific">Thermodesulfitimonas autotrophica</name>
    <dbReference type="NCBI Taxonomy" id="1894989"/>
    <lineage>
        <taxon>Bacteria</taxon>
        <taxon>Bacillati</taxon>
        <taxon>Bacillota</taxon>
        <taxon>Clostridia</taxon>
        <taxon>Thermoanaerobacterales</taxon>
        <taxon>Thermoanaerobacteraceae</taxon>
        <taxon>Thermodesulfitimonas</taxon>
    </lineage>
</organism>
<dbReference type="EMBL" id="RKRE01000002">
    <property type="protein sequence ID" value="RPF46838.1"/>
    <property type="molecule type" value="Genomic_DNA"/>
</dbReference>
<dbReference type="GO" id="GO:0008974">
    <property type="term" value="F:phosphoribulokinase activity"/>
    <property type="evidence" value="ECO:0007669"/>
    <property type="project" value="UniProtKB-EC"/>
</dbReference>
<evidence type="ECO:0000256" key="8">
    <source>
        <dbReference type="ARBA" id="ARBA00022777"/>
    </source>
</evidence>
<keyword evidence="14" id="KW-1185">Reference proteome</keyword>
<evidence type="ECO:0000256" key="9">
    <source>
        <dbReference type="ARBA" id="ARBA00022840"/>
    </source>
</evidence>
<dbReference type="GO" id="GO:0005524">
    <property type="term" value="F:ATP binding"/>
    <property type="evidence" value="ECO:0007669"/>
    <property type="project" value="UniProtKB-KW"/>
</dbReference>
<name>A0A3N5BAY5_9THEO</name>
<evidence type="ECO:0000313" key="13">
    <source>
        <dbReference type="EMBL" id="RPF46838.1"/>
    </source>
</evidence>
<feature type="domain" description="Phosphoribulokinase/uridine kinase" evidence="12">
    <location>
        <begin position="8"/>
        <end position="184"/>
    </location>
</feature>
<reference evidence="13 14" key="1">
    <citation type="submission" date="2018-11" db="EMBL/GenBank/DDBJ databases">
        <title>Genomic Encyclopedia of Type Strains, Phase IV (KMG-IV): sequencing the most valuable type-strain genomes for metagenomic binning, comparative biology and taxonomic classification.</title>
        <authorList>
            <person name="Goeker M."/>
        </authorList>
    </citation>
    <scope>NUCLEOTIDE SEQUENCE [LARGE SCALE GENOMIC DNA]</scope>
    <source>
        <strain evidence="13 14">DSM 102936</strain>
    </source>
</reference>
<comment type="caution">
    <text evidence="13">The sequence shown here is derived from an EMBL/GenBank/DDBJ whole genome shotgun (WGS) entry which is preliminary data.</text>
</comment>
<evidence type="ECO:0000313" key="14">
    <source>
        <dbReference type="Proteomes" id="UP000282654"/>
    </source>
</evidence>
<dbReference type="PANTHER" id="PTHR10285">
    <property type="entry name" value="URIDINE KINASE"/>
    <property type="match status" value="1"/>
</dbReference>
<keyword evidence="9" id="KW-0067">ATP-binding</keyword>
<dbReference type="PROSITE" id="PS00567">
    <property type="entry name" value="PHOSPHORIBULOKINASE"/>
    <property type="match status" value="1"/>
</dbReference>
<comment type="catalytic activity">
    <reaction evidence="10 11">
        <text>D-ribulose 5-phosphate + ATP = D-ribulose 1,5-bisphosphate + ADP + H(+)</text>
        <dbReference type="Rhea" id="RHEA:19365"/>
        <dbReference type="ChEBI" id="CHEBI:15378"/>
        <dbReference type="ChEBI" id="CHEBI:30616"/>
        <dbReference type="ChEBI" id="CHEBI:57870"/>
        <dbReference type="ChEBI" id="CHEBI:58121"/>
        <dbReference type="ChEBI" id="CHEBI:456216"/>
        <dbReference type="EC" id="2.7.1.19"/>
    </reaction>
</comment>
<dbReference type="AlphaFoldDB" id="A0A3N5BAY5"/>
<dbReference type="Pfam" id="PF00485">
    <property type="entry name" value="PRK"/>
    <property type="match status" value="1"/>
</dbReference>
<comment type="similarity">
    <text evidence="2 11">Belongs to the phosphoribulokinase family.</text>
</comment>
<dbReference type="SUPFAM" id="SSF52540">
    <property type="entry name" value="P-loop containing nucleoside triphosphate hydrolases"/>
    <property type="match status" value="1"/>
</dbReference>
<keyword evidence="5" id="KW-0113">Calvin cycle</keyword>
<evidence type="ECO:0000256" key="10">
    <source>
        <dbReference type="ARBA" id="ARBA00047663"/>
    </source>
</evidence>
<protein>
    <recommendedName>
        <fullName evidence="3 11">Phosphoribulokinase</fullName>
        <ecNumber evidence="3 11">2.7.1.19</ecNumber>
    </recommendedName>
</protein>
<dbReference type="RefSeq" id="WP_123929201.1">
    <property type="nucleotide sequence ID" value="NZ_RKRE01000002.1"/>
</dbReference>
<accession>A0A3N5BAY5</accession>
<comment type="pathway">
    <text evidence="1">Carbohydrate biosynthesis; Calvin cycle.</text>
</comment>
<proteinExistence type="inferred from homology"/>
<keyword evidence="6" id="KW-0808">Transferase</keyword>
<gene>
    <name evidence="13" type="ORF">EDD75_1098</name>
</gene>
<dbReference type="Gene3D" id="3.40.50.300">
    <property type="entry name" value="P-loop containing nucleotide triphosphate hydrolases"/>
    <property type="match status" value="1"/>
</dbReference>
<evidence type="ECO:0000256" key="1">
    <source>
        <dbReference type="ARBA" id="ARBA00005215"/>
    </source>
</evidence>
<evidence type="ECO:0000256" key="5">
    <source>
        <dbReference type="ARBA" id="ARBA00022567"/>
    </source>
</evidence>
<dbReference type="OrthoDB" id="9777642at2"/>
<evidence type="ECO:0000256" key="11">
    <source>
        <dbReference type="RuleBase" id="RU004082"/>
    </source>
</evidence>
<evidence type="ECO:0000256" key="3">
    <source>
        <dbReference type="ARBA" id="ARBA00012042"/>
    </source>
</evidence>